<evidence type="ECO:0000256" key="3">
    <source>
        <dbReference type="ARBA" id="ARBA00023163"/>
    </source>
</evidence>
<reference evidence="5" key="1">
    <citation type="submission" date="2022-08" db="EMBL/GenBank/DDBJ databases">
        <title>Genomic Encyclopedia of Type Strains, Phase V (KMG-V): Genome sequencing to study the core and pangenomes of soil and plant-associated prokaryotes.</title>
        <authorList>
            <person name="Whitman W."/>
        </authorList>
    </citation>
    <scope>NUCLEOTIDE SEQUENCE</scope>
    <source>
        <strain evidence="5">SP3002</strain>
    </source>
</reference>
<dbReference type="InterPro" id="IPR009594">
    <property type="entry name" value="Tscrpt_reg_HTH_AraC_N"/>
</dbReference>
<dbReference type="Proteomes" id="UP001155110">
    <property type="component" value="Unassembled WGS sequence"/>
</dbReference>
<dbReference type="SUPFAM" id="SSF46689">
    <property type="entry name" value="Homeodomain-like"/>
    <property type="match status" value="2"/>
</dbReference>
<sequence length="303" mass="33679">MSRSFRPTPYGEASESLVNYRLGVGGDDARLSFYAVEESARGVSLRAPHLTYYGLVDGTARVDVEGEEGLAVEAGESLVVPPLQTITVDFPAAHEDPARYVVLRIDRSQVRSILDRVASDVPSGPAVQDGGRDDPGYFHVPENEGIARVLNMVAYLFREDPPNRDRLIDLNAMELLIQMLQTASRPLLVGELPRNTSAGGLAAAVQYIQDNLDRHISIDELVEEACMSKSSFYRHFSDEFEMSPLEYITRERVVRARELLADSDNTVTNVSHALGFSSTSHFIDMFKEHEGVTPKQYQMDLLD</sequence>
<dbReference type="PANTHER" id="PTHR46796">
    <property type="entry name" value="HTH-TYPE TRANSCRIPTIONAL ACTIVATOR RHAS-RELATED"/>
    <property type="match status" value="1"/>
</dbReference>
<accession>A0AAW5P485</accession>
<keyword evidence="3" id="KW-0804">Transcription</keyword>
<dbReference type="Pfam" id="PF06719">
    <property type="entry name" value="AraC_N"/>
    <property type="match status" value="1"/>
</dbReference>
<dbReference type="InterPro" id="IPR009057">
    <property type="entry name" value="Homeodomain-like_sf"/>
</dbReference>
<dbReference type="SMART" id="SM00342">
    <property type="entry name" value="HTH_ARAC"/>
    <property type="match status" value="1"/>
</dbReference>
<evidence type="ECO:0000313" key="6">
    <source>
        <dbReference type="Proteomes" id="UP001155110"/>
    </source>
</evidence>
<organism evidence="5 6">
    <name type="scientific">Salinibacter ruber</name>
    <dbReference type="NCBI Taxonomy" id="146919"/>
    <lineage>
        <taxon>Bacteria</taxon>
        <taxon>Pseudomonadati</taxon>
        <taxon>Rhodothermota</taxon>
        <taxon>Rhodothermia</taxon>
        <taxon>Rhodothermales</taxon>
        <taxon>Salinibacteraceae</taxon>
        <taxon>Salinibacter</taxon>
    </lineage>
</organism>
<dbReference type="InterPro" id="IPR020449">
    <property type="entry name" value="Tscrpt_reg_AraC-type_HTH"/>
</dbReference>
<gene>
    <name evidence="5" type="ORF">GGP99_000454</name>
</gene>
<keyword evidence="1" id="KW-0805">Transcription regulation</keyword>
<dbReference type="PROSITE" id="PS00041">
    <property type="entry name" value="HTH_ARAC_FAMILY_1"/>
    <property type="match status" value="1"/>
</dbReference>
<dbReference type="GO" id="GO:0003700">
    <property type="term" value="F:DNA-binding transcription factor activity"/>
    <property type="evidence" value="ECO:0007669"/>
    <property type="project" value="InterPro"/>
</dbReference>
<dbReference type="GO" id="GO:0043565">
    <property type="term" value="F:sequence-specific DNA binding"/>
    <property type="evidence" value="ECO:0007669"/>
    <property type="project" value="InterPro"/>
</dbReference>
<keyword evidence="2 5" id="KW-0238">DNA-binding</keyword>
<comment type="caution">
    <text evidence="5">The sequence shown here is derived from an EMBL/GenBank/DDBJ whole genome shotgun (WGS) entry which is preliminary data.</text>
</comment>
<evidence type="ECO:0000259" key="4">
    <source>
        <dbReference type="PROSITE" id="PS01124"/>
    </source>
</evidence>
<dbReference type="Pfam" id="PF12833">
    <property type="entry name" value="HTH_18"/>
    <property type="match status" value="1"/>
</dbReference>
<dbReference type="InterPro" id="IPR018062">
    <property type="entry name" value="HTH_AraC-typ_CS"/>
</dbReference>
<dbReference type="PROSITE" id="PS01124">
    <property type="entry name" value="HTH_ARAC_FAMILY_2"/>
    <property type="match status" value="1"/>
</dbReference>
<evidence type="ECO:0000313" key="5">
    <source>
        <dbReference type="EMBL" id="MCS4156517.1"/>
    </source>
</evidence>
<name>A0AAW5P485_9BACT</name>
<proteinExistence type="predicted"/>
<dbReference type="InterPro" id="IPR018060">
    <property type="entry name" value="HTH_AraC"/>
</dbReference>
<feature type="domain" description="HTH araC/xylS-type" evidence="4">
    <location>
        <begin position="202"/>
        <end position="300"/>
    </location>
</feature>
<dbReference type="EMBL" id="JANTZM010000002">
    <property type="protein sequence ID" value="MCS4156517.1"/>
    <property type="molecule type" value="Genomic_DNA"/>
</dbReference>
<evidence type="ECO:0000256" key="1">
    <source>
        <dbReference type="ARBA" id="ARBA00023015"/>
    </source>
</evidence>
<dbReference type="InterPro" id="IPR050204">
    <property type="entry name" value="AraC_XylS_family_regulators"/>
</dbReference>
<protein>
    <submittedName>
        <fullName evidence="5">AraC-like DNA-binding protein</fullName>
    </submittedName>
</protein>
<dbReference type="PRINTS" id="PR00032">
    <property type="entry name" value="HTHARAC"/>
</dbReference>
<evidence type="ECO:0000256" key="2">
    <source>
        <dbReference type="ARBA" id="ARBA00023125"/>
    </source>
</evidence>
<dbReference type="AlphaFoldDB" id="A0AAW5P485"/>
<dbReference type="RefSeq" id="WP_013061963.1">
    <property type="nucleotide sequence ID" value="NZ_CALTRV010000001.1"/>
</dbReference>
<dbReference type="Gene3D" id="1.10.10.60">
    <property type="entry name" value="Homeodomain-like"/>
    <property type="match status" value="2"/>
</dbReference>